<evidence type="ECO:0000259" key="2">
    <source>
        <dbReference type="Pfam" id="PF22725"/>
    </source>
</evidence>
<dbReference type="PANTHER" id="PTHR43708:SF8">
    <property type="entry name" value="OXIDOREDUCTASE"/>
    <property type="match status" value="1"/>
</dbReference>
<dbReference type="InterPro" id="IPR036291">
    <property type="entry name" value="NAD(P)-bd_dom_sf"/>
</dbReference>
<dbReference type="RefSeq" id="WP_227310483.1">
    <property type="nucleotide sequence ID" value="NZ_JAESVA010000016.1"/>
</dbReference>
<dbReference type="Proteomes" id="UP000721844">
    <property type="component" value="Unassembled WGS sequence"/>
</dbReference>
<reference evidence="3 4" key="1">
    <citation type="journal article" date="2021" name="Microorganisms">
        <title>Acidisoma silvae sp. nov. and Acidisomacellulosilytica sp. nov., Two Acidophilic Bacteria Isolated from Decaying Wood, Hydrolyzing Cellulose and Producing Poly-3-hydroxybutyrate.</title>
        <authorList>
            <person name="Mieszkin S."/>
            <person name="Pouder E."/>
            <person name="Uroz S."/>
            <person name="Simon-Colin C."/>
            <person name="Alain K."/>
        </authorList>
    </citation>
    <scope>NUCLEOTIDE SEQUENCE [LARGE SCALE GENOMIC DNA]</scope>
    <source>
        <strain evidence="3 4">HW T5.17</strain>
    </source>
</reference>
<feature type="domain" description="GFO/IDH/MocA-like oxidoreductase" evidence="2">
    <location>
        <begin position="132"/>
        <end position="252"/>
    </location>
</feature>
<dbReference type="Gene3D" id="3.30.360.10">
    <property type="entry name" value="Dihydrodipicolinate Reductase, domain 2"/>
    <property type="match status" value="1"/>
</dbReference>
<gene>
    <name evidence="3" type="ORF">ACELLULO517_26175</name>
</gene>
<keyword evidence="4" id="KW-1185">Reference proteome</keyword>
<accession>A0A963Z770</accession>
<dbReference type="EMBL" id="JAESVA010000016">
    <property type="protein sequence ID" value="MCB8883764.1"/>
    <property type="molecule type" value="Genomic_DNA"/>
</dbReference>
<dbReference type="PANTHER" id="PTHR43708">
    <property type="entry name" value="CONSERVED EXPRESSED OXIDOREDUCTASE (EUROFUNG)"/>
    <property type="match status" value="1"/>
</dbReference>
<comment type="caution">
    <text evidence="3">The sequence shown here is derived from an EMBL/GenBank/DDBJ whole genome shotgun (WGS) entry which is preliminary data.</text>
</comment>
<dbReference type="SUPFAM" id="SSF51735">
    <property type="entry name" value="NAD(P)-binding Rossmann-fold domains"/>
    <property type="match status" value="1"/>
</dbReference>
<evidence type="ECO:0000313" key="3">
    <source>
        <dbReference type="EMBL" id="MCB8883764.1"/>
    </source>
</evidence>
<dbReference type="Pfam" id="PF22725">
    <property type="entry name" value="GFO_IDH_MocA_C3"/>
    <property type="match status" value="1"/>
</dbReference>
<organism evidence="3 4">
    <name type="scientific">Acidisoma cellulosilyticum</name>
    <dbReference type="NCBI Taxonomy" id="2802395"/>
    <lineage>
        <taxon>Bacteria</taxon>
        <taxon>Pseudomonadati</taxon>
        <taxon>Pseudomonadota</taxon>
        <taxon>Alphaproteobacteria</taxon>
        <taxon>Acetobacterales</taxon>
        <taxon>Acidocellaceae</taxon>
        <taxon>Acidisoma</taxon>
    </lineage>
</organism>
<dbReference type="InterPro" id="IPR055170">
    <property type="entry name" value="GFO_IDH_MocA-like_dom"/>
</dbReference>
<evidence type="ECO:0000259" key="1">
    <source>
        <dbReference type="Pfam" id="PF01408"/>
    </source>
</evidence>
<dbReference type="AlphaFoldDB" id="A0A963Z770"/>
<evidence type="ECO:0000313" key="4">
    <source>
        <dbReference type="Proteomes" id="UP000721844"/>
    </source>
</evidence>
<dbReference type="Gene3D" id="3.40.50.720">
    <property type="entry name" value="NAD(P)-binding Rossmann-like Domain"/>
    <property type="match status" value="1"/>
</dbReference>
<sequence>MPVRAVLVGCGAMSRGWIEAAKQIPDLQLVGFADIDAERAQAAAASYGNDAARVSTDVAILLDQTKPDAVFDVVVPAARHALVSLALEKGCHVLTEKPMAETLEQARDLVRKAQAVGKIHAVIQNRRYIAGIRRIKALMASGQLGHVTSVHCDFFKAPHFGGFREEMRHVLLVDMAIHIFDSARVFSGSNAVAVYAHEWDPPGSWYHQGSSAAAIFEMANGSVFTFNGSWCAKGLGTSWESNWRFVCANGSISWDGEDSVHAELEVPPRDGLFDKTVVLDIPPLAPGDRVGGHLGVLQDFVAAVRGGPMPPTIGQDNIHSLAMVVAATTSAETGARLAVGGL</sequence>
<proteinExistence type="predicted"/>
<dbReference type="InterPro" id="IPR051317">
    <property type="entry name" value="Gfo/Idh/MocA_oxidoreduct"/>
</dbReference>
<protein>
    <submittedName>
        <fullName evidence="3">Gfo/Idh/MocA family oxidoreductase</fullName>
    </submittedName>
</protein>
<name>A0A963Z770_9PROT</name>
<dbReference type="GO" id="GO:0000166">
    <property type="term" value="F:nucleotide binding"/>
    <property type="evidence" value="ECO:0007669"/>
    <property type="project" value="InterPro"/>
</dbReference>
<dbReference type="SUPFAM" id="SSF55347">
    <property type="entry name" value="Glyceraldehyde-3-phosphate dehydrogenase-like, C-terminal domain"/>
    <property type="match status" value="1"/>
</dbReference>
<dbReference type="InterPro" id="IPR000683">
    <property type="entry name" value="Gfo/Idh/MocA-like_OxRdtase_N"/>
</dbReference>
<dbReference type="Pfam" id="PF01408">
    <property type="entry name" value="GFO_IDH_MocA"/>
    <property type="match status" value="1"/>
</dbReference>
<feature type="domain" description="Gfo/Idh/MocA-like oxidoreductase N-terminal" evidence="1">
    <location>
        <begin position="4"/>
        <end position="122"/>
    </location>
</feature>